<name>A0A2T9XXG1_9FUNG</name>
<dbReference type="Proteomes" id="UP000245699">
    <property type="component" value="Unassembled WGS sequence"/>
</dbReference>
<feature type="domain" description="NADP-dependent oxidoreductase" evidence="7">
    <location>
        <begin position="21"/>
        <end position="281"/>
    </location>
</feature>
<dbReference type="PIRSF" id="PIRSF000097">
    <property type="entry name" value="AKR"/>
    <property type="match status" value="1"/>
</dbReference>
<evidence type="ECO:0000256" key="6">
    <source>
        <dbReference type="PIRSR" id="PIRSR000097-3"/>
    </source>
</evidence>
<evidence type="ECO:0000313" key="8">
    <source>
        <dbReference type="EMBL" id="PVU84769.1"/>
    </source>
</evidence>
<evidence type="ECO:0000256" key="1">
    <source>
        <dbReference type="ARBA" id="ARBA00007905"/>
    </source>
</evidence>
<comment type="similarity">
    <text evidence="1">Belongs to the aldo/keto reductase family.</text>
</comment>
<accession>A0A2T9XXG1</accession>
<dbReference type="CDD" id="cd19071">
    <property type="entry name" value="AKR_AKR1-5-like"/>
    <property type="match status" value="1"/>
</dbReference>
<dbReference type="InterPro" id="IPR018170">
    <property type="entry name" value="Aldo/ket_reductase_CS"/>
</dbReference>
<dbReference type="InterPro" id="IPR023210">
    <property type="entry name" value="NADP_OxRdtase_dom"/>
</dbReference>
<dbReference type="InterPro" id="IPR020471">
    <property type="entry name" value="AKR"/>
</dbReference>
<dbReference type="PROSITE" id="PS00798">
    <property type="entry name" value="ALDOKETO_REDUCTASE_1"/>
    <property type="match status" value="1"/>
</dbReference>
<dbReference type="Pfam" id="PF00248">
    <property type="entry name" value="Aldo_ket_red"/>
    <property type="match status" value="1"/>
</dbReference>
<evidence type="ECO:0000256" key="4">
    <source>
        <dbReference type="PIRSR" id="PIRSR000097-1"/>
    </source>
</evidence>
<dbReference type="PRINTS" id="PR00069">
    <property type="entry name" value="ALDKETRDTASE"/>
</dbReference>
<keyword evidence="9" id="KW-1185">Reference proteome</keyword>
<dbReference type="InterPro" id="IPR036812">
    <property type="entry name" value="NAD(P)_OxRdtase_dom_sf"/>
</dbReference>
<evidence type="ECO:0000256" key="5">
    <source>
        <dbReference type="PIRSR" id="PIRSR000097-2"/>
    </source>
</evidence>
<dbReference type="EMBL" id="MBFT01001238">
    <property type="protein sequence ID" value="PVU84769.1"/>
    <property type="molecule type" value="Genomic_DNA"/>
</dbReference>
<sequence>MTAIKKVLLNNGLRIPIVGLGTSQMVDREQTKAHIKDAIRVGYRHIDTAVMYNNEEIVGEALEEVFNDPSFGVARKDIWITSKILPMDQGYEGALNSVASSLKRLRTDYIDMYLIHWPFTGGLEYNDEANKVNRKGSWKALEELYEQKKLRAIGVSNFYKKHIDELLTYAKYVPVINQCEYHPLLPIQDEVDHCKKHGIVFEAYMSLARGRFFNGTVEADEIGQVAEKHGATKAQVLLSWAINRDVVVIPKASSISRLKENFESQNVELDQEDMDKIDSISKTTVLRICPDPNTMI</sequence>
<feature type="active site" description="Proton donor" evidence="4">
    <location>
        <position position="52"/>
    </location>
</feature>
<feature type="binding site" evidence="5">
    <location>
        <position position="116"/>
    </location>
    <ligand>
        <name>substrate</name>
    </ligand>
</feature>
<organism evidence="8 9">
    <name type="scientific">Furculomyces boomerangus</name>
    <dbReference type="NCBI Taxonomy" id="61424"/>
    <lineage>
        <taxon>Eukaryota</taxon>
        <taxon>Fungi</taxon>
        <taxon>Fungi incertae sedis</taxon>
        <taxon>Zoopagomycota</taxon>
        <taxon>Kickxellomycotina</taxon>
        <taxon>Harpellomycetes</taxon>
        <taxon>Harpellales</taxon>
        <taxon>Harpellaceae</taxon>
        <taxon>Furculomyces</taxon>
    </lineage>
</organism>
<dbReference type="OrthoDB" id="416253at2759"/>
<evidence type="ECO:0000259" key="7">
    <source>
        <dbReference type="Pfam" id="PF00248"/>
    </source>
</evidence>
<feature type="site" description="Lowers pKa of active site Tyr" evidence="6">
    <location>
        <position position="83"/>
    </location>
</feature>
<dbReference type="PANTHER" id="PTHR43827">
    <property type="entry name" value="2,5-DIKETO-D-GLUCONIC ACID REDUCTASE"/>
    <property type="match status" value="1"/>
</dbReference>
<evidence type="ECO:0000256" key="2">
    <source>
        <dbReference type="ARBA" id="ARBA00022857"/>
    </source>
</evidence>
<dbReference type="PANTHER" id="PTHR43827:SF3">
    <property type="entry name" value="NADP-DEPENDENT OXIDOREDUCTASE DOMAIN-CONTAINING PROTEIN"/>
    <property type="match status" value="1"/>
</dbReference>
<protein>
    <recommendedName>
        <fullName evidence="7">NADP-dependent oxidoreductase domain-containing protein</fullName>
    </recommendedName>
</protein>
<comment type="caution">
    <text evidence="8">The sequence shown here is derived from an EMBL/GenBank/DDBJ whole genome shotgun (WGS) entry which is preliminary data.</text>
</comment>
<dbReference type="STRING" id="61424.A0A2T9XXG1"/>
<dbReference type="SUPFAM" id="SSF51430">
    <property type="entry name" value="NAD(P)-linked oxidoreductase"/>
    <property type="match status" value="1"/>
</dbReference>
<dbReference type="GO" id="GO:0016616">
    <property type="term" value="F:oxidoreductase activity, acting on the CH-OH group of donors, NAD or NADP as acceptor"/>
    <property type="evidence" value="ECO:0007669"/>
    <property type="project" value="UniProtKB-ARBA"/>
</dbReference>
<proteinExistence type="inferred from homology"/>
<dbReference type="AlphaFoldDB" id="A0A2T9XXG1"/>
<dbReference type="FunFam" id="3.20.20.100:FF:000002">
    <property type="entry name" value="2,5-diketo-D-gluconic acid reductase A"/>
    <property type="match status" value="1"/>
</dbReference>
<reference evidence="8 9" key="1">
    <citation type="journal article" date="2018" name="MBio">
        <title>Comparative Genomics Reveals the Core Gene Toolbox for the Fungus-Insect Symbiosis.</title>
        <authorList>
            <person name="Wang Y."/>
            <person name="Stata M."/>
            <person name="Wang W."/>
            <person name="Stajich J.E."/>
            <person name="White M.M."/>
            <person name="Moncalvo J.M."/>
        </authorList>
    </citation>
    <scope>NUCLEOTIDE SEQUENCE [LARGE SCALE GENOMIC DNA]</scope>
    <source>
        <strain evidence="8 9">AUS-77-4</strain>
    </source>
</reference>
<dbReference type="Gene3D" id="3.20.20.100">
    <property type="entry name" value="NADP-dependent oxidoreductase domain"/>
    <property type="match status" value="1"/>
</dbReference>
<keyword evidence="2" id="KW-0521">NADP</keyword>
<gene>
    <name evidence="8" type="ORF">BB559_007421</name>
</gene>
<evidence type="ECO:0000256" key="3">
    <source>
        <dbReference type="ARBA" id="ARBA00023002"/>
    </source>
</evidence>
<evidence type="ECO:0000313" key="9">
    <source>
        <dbReference type="Proteomes" id="UP000245699"/>
    </source>
</evidence>
<keyword evidence="3" id="KW-0560">Oxidoreductase</keyword>